<protein>
    <recommendedName>
        <fullName evidence="1">CRAL/TRIO N-terminal domain-containing protein</fullName>
    </recommendedName>
</protein>
<comment type="caution">
    <text evidence="2">The sequence shown here is derived from an EMBL/GenBank/DDBJ whole genome shotgun (WGS) entry which is preliminary data.</text>
</comment>
<feature type="domain" description="CRAL/TRIO N-terminal" evidence="1">
    <location>
        <begin position="4"/>
        <end position="48"/>
    </location>
</feature>
<accession>A0A8J2JPF0</accession>
<evidence type="ECO:0000313" key="2">
    <source>
        <dbReference type="EMBL" id="CAG7718514.1"/>
    </source>
</evidence>
<sequence length="48" mass="5892">PFEYSQIRESLSDIIDTFDEYDSSDKNLIRWLRARELNVKKAEHMFRK</sequence>
<keyword evidence="3" id="KW-1185">Reference proteome</keyword>
<dbReference type="InterPro" id="IPR011074">
    <property type="entry name" value="CRAL/TRIO_N_dom"/>
</dbReference>
<feature type="non-terminal residue" evidence="2">
    <location>
        <position position="48"/>
    </location>
</feature>
<name>A0A8J2JPF0_9HEXA</name>
<dbReference type="EMBL" id="CAJVCH010053979">
    <property type="protein sequence ID" value="CAG7718514.1"/>
    <property type="molecule type" value="Genomic_DNA"/>
</dbReference>
<dbReference type="Pfam" id="PF03765">
    <property type="entry name" value="CRAL_TRIO_N"/>
    <property type="match status" value="1"/>
</dbReference>
<dbReference type="Proteomes" id="UP000708208">
    <property type="component" value="Unassembled WGS sequence"/>
</dbReference>
<evidence type="ECO:0000313" key="3">
    <source>
        <dbReference type="Proteomes" id="UP000708208"/>
    </source>
</evidence>
<evidence type="ECO:0000259" key="1">
    <source>
        <dbReference type="Pfam" id="PF03765"/>
    </source>
</evidence>
<gene>
    <name evidence="2" type="ORF">AFUS01_LOCUS7900</name>
</gene>
<proteinExistence type="predicted"/>
<dbReference type="OrthoDB" id="30289at2759"/>
<feature type="non-terminal residue" evidence="2">
    <location>
        <position position="1"/>
    </location>
</feature>
<dbReference type="AlphaFoldDB" id="A0A8J2JPF0"/>
<reference evidence="2" key="1">
    <citation type="submission" date="2021-06" db="EMBL/GenBank/DDBJ databases">
        <authorList>
            <person name="Hodson N. C."/>
            <person name="Mongue J. A."/>
            <person name="Jaron S. K."/>
        </authorList>
    </citation>
    <scope>NUCLEOTIDE SEQUENCE</scope>
</reference>
<organism evidence="2 3">
    <name type="scientific">Allacma fusca</name>
    <dbReference type="NCBI Taxonomy" id="39272"/>
    <lineage>
        <taxon>Eukaryota</taxon>
        <taxon>Metazoa</taxon>
        <taxon>Ecdysozoa</taxon>
        <taxon>Arthropoda</taxon>
        <taxon>Hexapoda</taxon>
        <taxon>Collembola</taxon>
        <taxon>Symphypleona</taxon>
        <taxon>Sminthuridae</taxon>
        <taxon>Allacma</taxon>
    </lineage>
</organism>